<dbReference type="EMBL" id="KL979243">
    <property type="protein sequence ID" value="KFK23419.1"/>
    <property type="molecule type" value="Genomic_DNA"/>
</dbReference>
<dbReference type="Gramene" id="KFK23419">
    <property type="protein sequence ID" value="KFK23419"/>
    <property type="gene ID" value="AALP_AAs45999U000300"/>
</dbReference>
<dbReference type="Proteomes" id="UP000029120">
    <property type="component" value="Unassembled WGS sequence"/>
</dbReference>
<dbReference type="Gene3D" id="3.90.1150.10">
    <property type="entry name" value="Aspartate Aminotransferase, domain 1"/>
    <property type="match status" value="1"/>
</dbReference>
<dbReference type="Gene3D" id="3.40.640.10">
    <property type="entry name" value="Type I PLP-dependent aspartate aminotransferase-like (Major domain)"/>
    <property type="match status" value="1"/>
</dbReference>
<evidence type="ECO:0000313" key="2">
    <source>
        <dbReference type="Proteomes" id="UP000029120"/>
    </source>
</evidence>
<proteinExistence type="predicted"/>
<protein>
    <submittedName>
        <fullName evidence="1">Uncharacterized protein</fullName>
    </submittedName>
</protein>
<evidence type="ECO:0000313" key="1">
    <source>
        <dbReference type="EMBL" id="KFK23419.1"/>
    </source>
</evidence>
<accession>A0A087G0L7</accession>
<keyword evidence="2" id="KW-1185">Reference proteome</keyword>
<organism evidence="1 2">
    <name type="scientific">Arabis alpina</name>
    <name type="common">Alpine rock-cress</name>
    <dbReference type="NCBI Taxonomy" id="50452"/>
    <lineage>
        <taxon>Eukaryota</taxon>
        <taxon>Viridiplantae</taxon>
        <taxon>Streptophyta</taxon>
        <taxon>Embryophyta</taxon>
        <taxon>Tracheophyta</taxon>
        <taxon>Spermatophyta</taxon>
        <taxon>Magnoliopsida</taxon>
        <taxon>eudicotyledons</taxon>
        <taxon>Gunneridae</taxon>
        <taxon>Pentapetalae</taxon>
        <taxon>rosids</taxon>
        <taxon>malvids</taxon>
        <taxon>Brassicales</taxon>
        <taxon>Brassicaceae</taxon>
        <taxon>Arabideae</taxon>
        <taxon>Arabis</taxon>
    </lineage>
</organism>
<dbReference type="InterPro" id="IPR015421">
    <property type="entry name" value="PyrdxlP-dep_Trfase_major"/>
</dbReference>
<sequence>MGLDENQLCGDLMCNWVLEHPHASICTSEAKLMEKTRYNKYKFDHDRIGISGGATYAHETVAFYLANPSRDFRVDPI</sequence>
<name>A0A087G0L7_ARAAL</name>
<dbReference type="OrthoDB" id="691673at2759"/>
<dbReference type="AlphaFoldDB" id="A0A087G0L7"/>
<gene>
    <name evidence="1" type="ORF">AALP_AAs45999U000300</name>
</gene>
<reference evidence="2" key="1">
    <citation type="journal article" date="2015" name="Nat. Plants">
        <title>Genome expansion of Arabis alpina linked with retrotransposition and reduced symmetric DNA methylation.</title>
        <authorList>
            <person name="Willing E.M."/>
            <person name="Rawat V."/>
            <person name="Mandakova T."/>
            <person name="Maumus F."/>
            <person name="James G.V."/>
            <person name="Nordstroem K.J."/>
            <person name="Becker C."/>
            <person name="Warthmann N."/>
            <person name="Chica C."/>
            <person name="Szarzynska B."/>
            <person name="Zytnicki M."/>
            <person name="Albani M.C."/>
            <person name="Kiefer C."/>
            <person name="Bergonzi S."/>
            <person name="Castaings L."/>
            <person name="Mateos J.L."/>
            <person name="Berns M.C."/>
            <person name="Bujdoso N."/>
            <person name="Piofczyk T."/>
            <person name="de Lorenzo L."/>
            <person name="Barrero-Sicilia C."/>
            <person name="Mateos I."/>
            <person name="Piednoel M."/>
            <person name="Hagmann J."/>
            <person name="Chen-Min-Tao R."/>
            <person name="Iglesias-Fernandez R."/>
            <person name="Schuster S.C."/>
            <person name="Alonso-Blanco C."/>
            <person name="Roudier F."/>
            <person name="Carbonero P."/>
            <person name="Paz-Ares J."/>
            <person name="Davis S.J."/>
            <person name="Pecinka A."/>
            <person name="Quesneville H."/>
            <person name="Colot V."/>
            <person name="Lysak M.A."/>
            <person name="Weigel D."/>
            <person name="Coupland G."/>
            <person name="Schneeberger K."/>
        </authorList>
    </citation>
    <scope>NUCLEOTIDE SEQUENCE [LARGE SCALE GENOMIC DNA]</scope>
    <source>
        <strain evidence="2">cv. Pajares</strain>
    </source>
</reference>
<dbReference type="InterPro" id="IPR015422">
    <property type="entry name" value="PyrdxlP-dep_Trfase_small"/>
</dbReference>